<dbReference type="SUPFAM" id="SSF103088">
    <property type="entry name" value="OmpA-like"/>
    <property type="match status" value="1"/>
</dbReference>
<dbReference type="PANTHER" id="PTHR10199:SF100">
    <property type="entry name" value="THROMBOSPONDIN, ISOFORM A"/>
    <property type="match status" value="1"/>
</dbReference>
<dbReference type="InterPro" id="IPR003367">
    <property type="entry name" value="Thrombospondin_3-like_rpt"/>
</dbReference>
<gene>
    <name evidence="8" type="ORF">L0Y14_13140</name>
</gene>
<evidence type="ECO:0000256" key="3">
    <source>
        <dbReference type="ARBA" id="ARBA00022837"/>
    </source>
</evidence>
<dbReference type="InterPro" id="IPR028974">
    <property type="entry name" value="TSP_type-3_rpt"/>
</dbReference>
<dbReference type="CDD" id="cd07185">
    <property type="entry name" value="OmpA_C-like"/>
    <property type="match status" value="1"/>
</dbReference>
<accession>A0A9J6ZX06</accession>
<dbReference type="GO" id="GO:0016020">
    <property type="term" value="C:membrane"/>
    <property type="evidence" value="ECO:0007669"/>
    <property type="project" value="UniProtKB-SubCell"/>
</dbReference>
<sequence>MASIRTFISLFGLLASGLLASSAYAEVTSENIIYLQTDGRSSLFHRALRGDASKLLFHVTKSLELNDFYYIYPNKRDWDGTSNPAVNTLAFNQGEYVVVYPEQLSDQLSLSDDGIYTFTTREEKRADGHFGMWYKPGDFDNFVYAWVLPKGIELISYESNRDGEWVKRENTITYYGHQVNDLVFTIRYRLSDSDQDGIVDNLDHCPKTASGILVNNLGCALDTDGDGIDDSHDKCRNTPEGAVVDTDGCRLDNDGDLIPDALDRCPATPQGAQVKPNGCEVDSDNDGVVNSQDDCPATPSELSVDLRGCETDRDQDQVVDHLDQCPNTPASARVDSHGCETDQDGDSVIDRLDQCPNTAAGREVTPDGCERILPPQVPIVIDTDKDGVADESDQCPGTGAGFMVDNRGCELDQDSDGVIDRLDQCPGTPTEARVDNKGCETDLDGDQVVDRLDQCPNTPAGKEVSRDGCEIVVANCPEVAEPITPIPASTLDSDQDGIFDDADLCPNTAAGKEVDTTGCSPAEVITLHGVNFKTDSDQLTQGSVSILDKVARTLIHHQGLRLMVAGHTDSRGDAAYNKDLSHRRAITVMHYLSDNGVAAERLSAEGFGEEQPISDNESLEGQTMNRRAELIRMN</sequence>
<feature type="domain" description="OmpA-like" evidence="7">
    <location>
        <begin position="520"/>
        <end position="634"/>
    </location>
</feature>
<feature type="signal peptide" evidence="6">
    <location>
        <begin position="1"/>
        <end position="25"/>
    </location>
</feature>
<dbReference type="GO" id="GO:0007155">
    <property type="term" value="P:cell adhesion"/>
    <property type="evidence" value="ECO:0007669"/>
    <property type="project" value="InterPro"/>
</dbReference>
<protein>
    <submittedName>
        <fullName evidence="8">Thrombospondin type 3 repeat-containing protein</fullName>
    </submittedName>
</protein>
<evidence type="ECO:0000256" key="4">
    <source>
        <dbReference type="ARBA" id="ARBA00023136"/>
    </source>
</evidence>
<evidence type="ECO:0000256" key="1">
    <source>
        <dbReference type="ARBA" id="ARBA00004370"/>
    </source>
</evidence>
<dbReference type="PROSITE" id="PS51123">
    <property type="entry name" value="OMPA_2"/>
    <property type="match status" value="1"/>
</dbReference>
<feature type="chain" id="PRO_5039939331" evidence="6">
    <location>
        <begin position="26"/>
        <end position="634"/>
    </location>
</feature>
<evidence type="ECO:0000313" key="9">
    <source>
        <dbReference type="Proteomes" id="UP001056649"/>
    </source>
</evidence>
<dbReference type="EMBL" id="CP090569">
    <property type="protein sequence ID" value="USF87072.1"/>
    <property type="molecule type" value="Genomic_DNA"/>
</dbReference>
<evidence type="ECO:0000259" key="7">
    <source>
        <dbReference type="PROSITE" id="PS51123"/>
    </source>
</evidence>
<evidence type="ECO:0000313" key="8">
    <source>
        <dbReference type="EMBL" id="USF87072.1"/>
    </source>
</evidence>
<dbReference type="Gene3D" id="4.10.1080.10">
    <property type="entry name" value="TSP type-3 repeat"/>
    <property type="match status" value="2"/>
</dbReference>
<keyword evidence="4 5" id="KW-0472">Membrane</keyword>
<proteinExistence type="predicted"/>
<keyword evidence="3" id="KW-0106">Calcium</keyword>
<reference evidence="8" key="1">
    <citation type="journal article" date="2022" name="Mol. Ecol. Resour.">
        <title>The complete and closed genome of the facultative generalist Candidatus Endoriftia persephone from deep-sea hydrothermal vents.</title>
        <authorList>
            <person name="de Oliveira A.L."/>
            <person name="Srivastava A."/>
            <person name="Espada-Hinojosa S."/>
            <person name="Bright M."/>
        </authorList>
    </citation>
    <scope>NUCLEOTIDE SEQUENCE</scope>
    <source>
        <strain evidence="8">Tica-EPR-9o50.N</strain>
    </source>
</reference>
<dbReference type="SUPFAM" id="SSF103647">
    <property type="entry name" value="TSP type-3 repeat"/>
    <property type="match status" value="2"/>
</dbReference>
<dbReference type="PRINTS" id="PR01021">
    <property type="entry name" value="OMPADOMAIN"/>
</dbReference>
<dbReference type="InterPro" id="IPR006664">
    <property type="entry name" value="OMP_bac"/>
</dbReference>
<name>A0A9J6ZX06_9GAMM</name>
<comment type="subcellular location">
    <subcellularLocation>
        <location evidence="1">Membrane</location>
    </subcellularLocation>
</comment>
<evidence type="ECO:0000256" key="5">
    <source>
        <dbReference type="PROSITE-ProRule" id="PRU00473"/>
    </source>
</evidence>
<dbReference type="InterPro" id="IPR036737">
    <property type="entry name" value="OmpA-like_sf"/>
</dbReference>
<keyword evidence="9" id="KW-1185">Reference proteome</keyword>
<dbReference type="Pfam" id="PF00691">
    <property type="entry name" value="OmpA"/>
    <property type="match status" value="1"/>
</dbReference>
<evidence type="ECO:0000256" key="2">
    <source>
        <dbReference type="ARBA" id="ARBA00022729"/>
    </source>
</evidence>
<dbReference type="GO" id="GO:0005509">
    <property type="term" value="F:calcium ion binding"/>
    <property type="evidence" value="ECO:0007669"/>
    <property type="project" value="InterPro"/>
</dbReference>
<dbReference type="Proteomes" id="UP001056649">
    <property type="component" value="Chromosome"/>
</dbReference>
<organism evidence="8 9">
    <name type="scientific">Candidatus Endoriftia persephonae</name>
    <dbReference type="NCBI Taxonomy" id="393765"/>
    <lineage>
        <taxon>Bacteria</taxon>
        <taxon>Pseudomonadati</taxon>
        <taxon>Pseudomonadota</taxon>
        <taxon>Gammaproteobacteria</taxon>
        <taxon>Chromatiales</taxon>
        <taxon>Sedimenticolaceae</taxon>
        <taxon>Candidatus Endoriftia</taxon>
    </lineage>
</organism>
<dbReference type="InterPro" id="IPR006665">
    <property type="entry name" value="OmpA-like"/>
</dbReference>
<dbReference type="Pfam" id="PF02412">
    <property type="entry name" value="TSP_3"/>
    <property type="match status" value="10"/>
</dbReference>
<dbReference type="RefSeq" id="WP_006475747.1">
    <property type="nucleotide sequence ID" value="NZ_CP090569.1"/>
</dbReference>
<dbReference type="Gene3D" id="3.30.1330.60">
    <property type="entry name" value="OmpA-like domain"/>
    <property type="match status" value="1"/>
</dbReference>
<dbReference type="AlphaFoldDB" id="A0A9J6ZX06"/>
<keyword evidence="2 6" id="KW-0732">Signal</keyword>
<evidence type="ECO:0000256" key="6">
    <source>
        <dbReference type="SAM" id="SignalP"/>
    </source>
</evidence>
<dbReference type="PANTHER" id="PTHR10199">
    <property type="entry name" value="THROMBOSPONDIN"/>
    <property type="match status" value="1"/>
</dbReference>
<dbReference type="KEGG" id="eps:L0Y14_13140"/>